<reference evidence="2 3" key="1">
    <citation type="submission" date="2016-10" db="EMBL/GenBank/DDBJ databases">
        <authorList>
            <person name="Varghese N."/>
            <person name="Submissions S."/>
        </authorList>
    </citation>
    <scope>NUCLEOTIDE SEQUENCE [LARGE SCALE GENOMIC DNA]</scope>
    <source>
        <strain evidence="2 3">DSM 9169</strain>
    </source>
</reference>
<proteinExistence type="predicted"/>
<gene>
    <name evidence="2" type="ORF">SAMN04489714_1288</name>
</gene>
<name>A0ABY0V880_9ACTO</name>
<accession>A0ABY0V880</accession>
<dbReference type="EMBL" id="LT629792">
    <property type="protein sequence ID" value="SDT96579.1"/>
    <property type="molecule type" value="Genomic_DNA"/>
</dbReference>
<feature type="region of interest" description="Disordered" evidence="1">
    <location>
        <begin position="1"/>
        <end position="33"/>
    </location>
</feature>
<keyword evidence="3" id="KW-1185">Reference proteome</keyword>
<protein>
    <submittedName>
        <fullName evidence="2">Uncharacterized protein</fullName>
    </submittedName>
</protein>
<dbReference type="Proteomes" id="UP000198976">
    <property type="component" value="Chromosome I"/>
</dbReference>
<evidence type="ECO:0000313" key="2">
    <source>
        <dbReference type="EMBL" id="SDT96579.1"/>
    </source>
</evidence>
<sequence>MNEHKRKCPSGETGAKDKSTQPLGSSVATPGFDWRRFTPREQQIYVQGMTDGITIGHHEGYVDGYRRAVEDHKQQWNRQAFEDGWTACEDYFTATMALALPYLHDAIRYPDYATLCDMRGDHARAERQRQTLKERGVWYE</sequence>
<organism evidence="2 3">
    <name type="scientific">Schaalia radingae</name>
    <dbReference type="NCBI Taxonomy" id="131110"/>
    <lineage>
        <taxon>Bacteria</taxon>
        <taxon>Bacillati</taxon>
        <taxon>Actinomycetota</taxon>
        <taxon>Actinomycetes</taxon>
        <taxon>Actinomycetales</taxon>
        <taxon>Actinomycetaceae</taxon>
        <taxon>Schaalia</taxon>
    </lineage>
</organism>
<evidence type="ECO:0000313" key="3">
    <source>
        <dbReference type="Proteomes" id="UP000198976"/>
    </source>
</evidence>
<evidence type="ECO:0000256" key="1">
    <source>
        <dbReference type="SAM" id="MobiDB-lite"/>
    </source>
</evidence>